<gene>
    <name evidence="1" type="ORF">DET54_11896</name>
</gene>
<keyword evidence="2" id="KW-1185">Reference proteome</keyword>
<organism evidence="1 2">
    <name type="scientific">Paenibacillus pabuli</name>
    <dbReference type="NCBI Taxonomy" id="1472"/>
    <lineage>
        <taxon>Bacteria</taxon>
        <taxon>Bacillati</taxon>
        <taxon>Bacillota</taxon>
        <taxon>Bacilli</taxon>
        <taxon>Bacillales</taxon>
        <taxon>Paenibacillaceae</taxon>
        <taxon>Paenibacillus</taxon>
    </lineage>
</organism>
<name>A0ABX9BD92_9BACL</name>
<dbReference type="Proteomes" id="UP000248827">
    <property type="component" value="Unassembled WGS sequence"/>
</dbReference>
<comment type="caution">
    <text evidence="1">The sequence shown here is derived from an EMBL/GenBank/DDBJ whole genome shotgun (WGS) entry which is preliminary data.</text>
</comment>
<sequence>MFIKVEKRLLLWEGVFCAVRAKGCNNCTTGELILNHVLVLFYKIFPSYRTALDVISKDCHENQMTIVIFYAWNEWVYNIMS</sequence>
<reference evidence="1 2" key="1">
    <citation type="submission" date="2018-06" db="EMBL/GenBank/DDBJ databases">
        <title>Freshwater and sediment microbial communities from various areas in North America, analyzing microbe dynamics in response to fracking.</title>
        <authorList>
            <person name="Lamendella R."/>
        </authorList>
    </citation>
    <scope>NUCLEOTIDE SEQUENCE [LARGE SCALE GENOMIC DNA]</scope>
    <source>
        <strain evidence="1 2">NG-13</strain>
    </source>
</reference>
<dbReference type="EMBL" id="QLLI01000018">
    <property type="protein sequence ID" value="RAI86903.1"/>
    <property type="molecule type" value="Genomic_DNA"/>
</dbReference>
<protein>
    <submittedName>
        <fullName evidence="1">Uncharacterized protein</fullName>
    </submittedName>
</protein>
<accession>A0ABX9BD92</accession>
<proteinExistence type="predicted"/>
<evidence type="ECO:0000313" key="1">
    <source>
        <dbReference type="EMBL" id="RAI86903.1"/>
    </source>
</evidence>
<evidence type="ECO:0000313" key="2">
    <source>
        <dbReference type="Proteomes" id="UP000248827"/>
    </source>
</evidence>